<feature type="chain" id="PRO_5035890521" evidence="1">
    <location>
        <begin position="20"/>
        <end position="220"/>
    </location>
</feature>
<dbReference type="PANTHER" id="PTHR45333">
    <property type="entry name" value="MEMBRANE PROTEIN-RELATED"/>
    <property type="match status" value="1"/>
</dbReference>
<reference evidence="2" key="1">
    <citation type="submission" date="2021-01" db="EMBL/GenBank/DDBJ databases">
        <authorList>
            <consortium name="Genoscope - CEA"/>
            <person name="William W."/>
        </authorList>
    </citation>
    <scope>NUCLEOTIDE SEQUENCE</scope>
</reference>
<feature type="signal peptide" evidence="1">
    <location>
        <begin position="1"/>
        <end position="19"/>
    </location>
</feature>
<keyword evidence="1" id="KW-0732">Signal</keyword>
<name>A0A8S1RIP3_9CILI</name>
<evidence type="ECO:0000256" key="1">
    <source>
        <dbReference type="SAM" id="SignalP"/>
    </source>
</evidence>
<gene>
    <name evidence="2" type="ORF">PSON_ATCC_30995.1.T1860061</name>
</gene>
<dbReference type="EMBL" id="CAJJDN010000186">
    <property type="protein sequence ID" value="CAD8128371.1"/>
    <property type="molecule type" value="Genomic_DNA"/>
</dbReference>
<keyword evidence="3" id="KW-1185">Reference proteome</keyword>
<dbReference type="AlphaFoldDB" id="A0A8S1RIP3"/>
<comment type="caution">
    <text evidence="2">The sequence shown here is derived from an EMBL/GenBank/DDBJ whole genome shotgun (WGS) entry which is preliminary data.</text>
</comment>
<protein>
    <submittedName>
        <fullName evidence="2">Uncharacterized protein</fullName>
    </submittedName>
</protein>
<evidence type="ECO:0000313" key="3">
    <source>
        <dbReference type="Proteomes" id="UP000692954"/>
    </source>
</evidence>
<dbReference type="PANTHER" id="PTHR45333:SF1">
    <property type="entry name" value="CHROMOSOME UNDETERMINED SCAFFOLD_625, WHOLE GENOME SHOTGUN SEQUENCE"/>
    <property type="match status" value="1"/>
</dbReference>
<sequence length="220" mass="26250">MVFLYLWNLIQVLIQKASLINEKHVCKYKMAIDVIIKELEQFNDFQEFQFEMKEDLQEILTSFKTLMILELLRNQNNSDILEFFLKQENQKQLAQLGQNNINKIRNALINISQHTFNKKDYWLQTYQQIRQKLVTKIAKQEKIVYFFKFLVHLTAIEKNFIQRGSNSLNLLVKLKTDLSNQSWENIRIKDTSLIGGTFVRCNFNGSEFDNIDLRGILFWI</sequence>
<proteinExistence type="predicted"/>
<organism evidence="2 3">
    <name type="scientific">Paramecium sonneborni</name>
    <dbReference type="NCBI Taxonomy" id="65129"/>
    <lineage>
        <taxon>Eukaryota</taxon>
        <taxon>Sar</taxon>
        <taxon>Alveolata</taxon>
        <taxon>Ciliophora</taxon>
        <taxon>Intramacronucleata</taxon>
        <taxon>Oligohymenophorea</taxon>
        <taxon>Peniculida</taxon>
        <taxon>Parameciidae</taxon>
        <taxon>Paramecium</taxon>
    </lineage>
</organism>
<evidence type="ECO:0000313" key="2">
    <source>
        <dbReference type="EMBL" id="CAD8128371.1"/>
    </source>
</evidence>
<dbReference type="Proteomes" id="UP000692954">
    <property type="component" value="Unassembled WGS sequence"/>
</dbReference>
<accession>A0A8S1RIP3</accession>